<evidence type="ECO:0000313" key="4">
    <source>
        <dbReference type="Proteomes" id="UP000325296"/>
    </source>
</evidence>
<gene>
    <name evidence="1" type="ORF">F1720_19775</name>
    <name evidence="2" type="ORF">SAMN04490181_0096</name>
</gene>
<dbReference type="EMBL" id="LT629800">
    <property type="protein sequence ID" value="SDU82492.1"/>
    <property type="molecule type" value="Genomic_DNA"/>
</dbReference>
<reference evidence="2 3" key="1">
    <citation type="submission" date="2016-10" db="EMBL/GenBank/DDBJ databases">
        <authorList>
            <person name="Varghese N."/>
            <person name="Submissions S."/>
        </authorList>
    </citation>
    <scope>NUCLEOTIDE SEQUENCE [LARGE SCALE GENOMIC DNA]</scope>
    <source>
        <strain evidence="2 3">BS2771</strain>
    </source>
</reference>
<evidence type="ECO:0000313" key="1">
    <source>
        <dbReference type="EMBL" id="KAA2228271.1"/>
    </source>
</evidence>
<proteinExistence type="predicted"/>
<evidence type="ECO:0000313" key="3">
    <source>
        <dbReference type="Proteomes" id="UP000199620"/>
    </source>
</evidence>
<dbReference type="AlphaFoldDB" id="A0A5B2UNQ3"/>
<dbReference type="Proteomes" id="UP000325296">
    <property type="component" value="Unassembled WGS sequence"/>
</dbReference>
<dbReference type="Proteomes" id="UP000199620">
    <property type="component" value="Chromosome I"/>
</dbReference>
<dbReference type="RefSeq" id="WP_090290564.1">
    <property type="nucleotide sequence ID" value="NZ_BMNU01000008.1"/>
</dbReference>
<dbReference type="NCBIfam" id="TIGR02285">
    <property type="entry name" value="TIGR02285 family protein"/>
    <property type="match status" value="1"/>
</dbReference>
<dbReference type="SUPFAM" id="SSF53850">
    <property type="entry name" value="Periplasmic binding protein-like II"/>
    <property type="match status" value="1"/>
</dbReference>
<dbReference type="EMBL" id="VUOL01000011">
    <property type="protein sequence ID" value="KAA2228271.1"/>
    <property type="molecule type" value="Genomic_DNA"/>
</dbReference>
<reference evidence="1 4" key="2">
    <citation type="submission" date="2019-09" db="EMBL/GenBank/DDBJ databases">
        <title>Draft genome sequence of Pseudomonas brenneri CCUG 51514(T).</title>
        <authorList>
            <person name="Tunovic T."/>
            <person name="Pineiro-Iglesias B."/>
            <person name="Unosson C."/>
            <person name="Inganas E."/>
            <person name="Ohlen M."/>
            <person name="Cardew S."/>
            <person name="Jensie-Markopoulos S."/>
            <person name="Salva-Serra F."/>
            <person name="Jaen-Luchoro D."/>
            <person name="Svensson-Stadler L."/>
            <person name="Chun J."/>
            <person name="Moore E."/>
        </authorList>
    </citation>
    <scope>NUCLEOTIDE SEQUENCE [LARGE SCALE GENOMIC DNA]</scope>
    <source>
        <strain evidence="1 4">CCUG 51514</strain>
    </source>
</reference>
<organism evidence="1 4">
    <name type="scientific">Pseudomonas brenneri</name>
    <dbReference type="NCBI Taxonomy" id="129817"/>
    <lineage>
        <taxon>Bacteria</taxon>
        <taxon>Pseudomonadati</taxon>
        <taxon>Pseudomonadota</taxon>
        <taxon>Gammaproteobacteria</taxon>
        <taxon>Pseudomonadales</taxon>
        <taxon>Pseudomonadaceae</taxon>
        <taxon>Pseudomonas</taxon>
    </lineage>
</organism>
<sequence length="294" mass="32988">MAGRFIRALRRLWLIAPLLGAWPLSSLAQETLTWVVRDLPPMTIFEGPKQGQGSVDKLLALLIERLPLYHHQIQHVNRARGMQMLHAPSLTCDPSLLWTPARAKTIVFSTPAFAVLSNGIAIRRSQLDAMAPYVADGTFDLAKFLDGQQSRLGVIAERSYGSGIDEQLSHAAPLKVTPHYGNEALGSLLQMQRLGRLEAVLGYWTEIRYQAAQQGLDPQDLLFYPISGTPRYQRIHIACSNSPLGRQAMSHINRELQSIPQEPLLQSYANGLDPLMREQYLRDNPRFFNETSQP</sequence>
<dbReference type="OrthoDB" id="8480452at2"/>
<protein>
    <submittedName>
        <fullName evidence="1">TIGR02285 family protein</fullName>
    </submittedName>
</protein>
<name>A0A5B2UNQ3_9PSED</name>
<dbReference type="InterPro" id="IPR011972">
    <property type="entry name" value="CHP02285"/>
</dbReference>
<keyword evidence="3" id="KW-1185">Reference proteome</keyword>
<accession>A0A5B2UNQ3</accession>
<evidence type="ECO:0000313" key="2">
    <source>
        <dbReference type="EMBL" id="SDU82492.1"/>
    </source>
</evidence>